<name>A0A841AIR9_9MICO</name>
<proteinExistence type="inferred from homology"/>
<dbReference type="CDD" id="cd00567">
    <property type="entry name" value="ACAD"/>
    <property type="match status" value="1"/>
</dbReference>
<evidence type="ECO:0000313" key="7">
    <source>
        <dbReference type="EMBL" id="MBB5842344.1"/>
    </source>
</evidence>
<organism evidence="7 8">
    <name type="scientific">Conyzicola lurida</name>
    <dbReference type="NCBI Taxonomy" id="1172621"/>
    <lineage>
        <taxon>Bacteria</taxon>
        <taxon>Bacillati</taxon>
        <taxon>Actinomycetota</taxon>
        <taxon>Actinomycetes</taxon>
        <taxon>Micrococcales</taxon>
        <taxon>Microbacteriaceae</taxon>
        <taxon>Conyzicola</taxon>
    </lineage>
</organism>
<dbReference type="EMBL" id="JACHMJ010000001">
    <property type="protein sequence ID" value="MBB5842344.1"/>
    <property type="molecule type" value="Genomic_DNA"/>
</dbReference>
<protein>
    <submittedName>
        <fullName evidence="7">Alkylation response protein AidB-like acyl-CoA dehydrogenase</fullName>
    </submittedName>
</protein>
<accession>A0A841AIR9</accession>
<comment type="similarity">
    <text evidence="2">Belongs to the acyl-CoA dehydrogenase family.</text>
</comment>
<comment type="cofactor">
    <cofactor evidence="1">
        <name>FAD</name>
        <dbReference type="ChEBI" id="CHEBI:57692"/>
    </cofactor>
</comment>
<dbReference type="InterPro" id="IPR036250">
    <property type="entry name" value="AcylCo_DH-like_C"/>
</dbReference>
<dbReference type="SUPFAM" id="SSF56645">
    <property type="entry name" value="Acyl-CoA dehydrogenase NM domain-like"/>
    <property type="match status" value="1"/>
</dbReference>
<evidence type="ECO:0000256" key="3">
    <source>
        <dbReference type="ARBA" id="ARBA00022630"/>
    </source>
</evidence>
<dbReference type="Pfam" id="PF02771">
    <property type="entry name" value="Acyl-CoA_dh_N"/>
    <property type="match status" value="1"/>
</dbReference>
<dbReference type="InterPro" id="IPR009100">
    <property type="entry name" value="AcylCoA_DH/oxidase_NM_dom_sf"/>
</dbReference>
<dbReference type="InterPro" id="IPR037069">
    <property type="entry name" value="AcylCoA_DH/ox_N_sf"/>
</dbReference>
<dbReference type="SUPFAM" id="SSF47203">
    <property type="entry name" value="Acyl-CoA dehydrogenase C-terminal domain-like"/>
    <property type="match status" value="1"/>
</dbReference>
<dbReference type="GO" id="GO:0003995">
    <property type="term" value="F:acyl-CoA dehydrogenase activity"/>
    <property type="evidence" value="ECO:0007669"/>
    <property type="project" value="TreeGrafter"/>
</dbReference>
<evidence type="ECO:0000256" key="1">
    <source>
        <dbReference type="ARBA" id="ARBA00001974"/>
    </source>
</evidence>
<evidence type="ECO:0000313" key="8">
    <source>
        <dbReference type="Proteomes" id="UP000536685"/>
    </source>
</evidence>
<dbReference type="PIRSF" id="PIRSF016578">
    <property type="entry name" value="HsaA"/>
    <property type="match status" value="1"/>
</dbReference>
<dbReference type="PANTHER" id="PTHR43884:SF12">
    <property type="entry name" value="ISOVALERYL-COA DEHYDROGENASE, MITOCHONDRIAL-RELATED"/>
    <property type="match status" value="1"/>
</dbReference>
<evidence type="ECO:0000259" key="6">
    <source>
        <dbReference type="Pfam" id="PF02771"/>
    </source>
</evidence>
<keyword evidence="8" id="KW-1185">Reference proteome</keyword>
<dbReference type="AlphaFoldDB" id="A0A841AIR9"/>
<dbReference type="Proteomes" id="UP000536685">
    <property type="component" value="Unassembled WGS sequence"/>
</dbReference>
<dbReference type="InterPro" id="IPR009075">
    <property type="entry name" value="AcylCo_DH/oxidase_C"/>
</dbReference>
<gene>
    <name evidence="7" type="ORF">HD599_000667</name>
</gene>
<evidence type="ECO:0000256" key="2">
    <source>
        <dbReference type="ARBA" id="ARBA00009347"/>
    </source>
</evidence>
<keyword evidence="4" id="KW-0274">FAD</keyword>
<evidence type="ECO:0000256" key="4">
    <source>
        <dbReference type="ARBA" id="ARBA00022827"/>
    </source>
</evidence>
<comment type="caution">
    <text evidence="7">The sequence shown here is derived from an EMBL/GenBank/DDBJ whole genome shotgun (WGS) entry which is preliminary data.</text>
</comment>
<feature type="domain" description="Acyl-CoA dehydrogenase/oxidase C-terminal" evidence="5">
    <location>
        <begin position="239"/>
        <end position="356"/>
    </location>
</feature>
<sequence>MISRLSPTAPPADEQAWIDTVTELAVGFAERASHYDEVGEIPVENLEALATSGLDVACLPVAAGGQGLSFRTIGAVISIISAACPSTGALWLMHIGAAYGLVTLGSPTASAFFAAELTAGKRFANALSEPTSGNMFLMPQQAAEPVEGGYSLAGAKRFVSGCEIADYYLTNTLVDGAPAFFGVARDETVSFVPIWDTMGMRATRSQLMSFNGTLLREEFRCARPAPEQANLISAGLPFVSIGIAQSALDAFSAQARGRVIPSTGEPLSKMQWLKFDTAAQYTQLRAARLLAEQTMWLADIAHPDATMVAVEAKYLANEVAKTVAALGVKVGGGSGYLRTSPIQRHFRDAQAGALMAYSVEVCQDVIGGWVLDPEPAP</sequence>
<dbReference type="InterPro" id="IPR013786">
    <property type="entry name" value="AcylCoA_DH/ox_N"/>
</dbReference>
<dbReference type="RefSeq" id="WP_184233627.1">
    <property type="nucleotide sequence ID" value="NZ_JACHMJ010000001.1"/>
</dbReference>
<dbReference type="GO" id="GO:0050660">
    <property type="term" value="F:flavin adenine dinucleotide binding"/>
    <property type="evidence" value="ECO:0007669"/>
    <property type="project" value="InterPro"/>
</dbReference>
<dbReference type="Gene3D" id="1.20.140.10">
    <property type="entry name" value="Butyryl-CoA Dehydrogenase, subunit A, domain 3"/>
    <property type="match status" value="1"/>
</dbReference>
<dbReference type="Gene3D" id="1.10.540.10">
    <property type="entry name" value="Acyl-CoA dehydrogenase/oxidase, N-terminal domain"/>
    <property type="match status" value="1"/>
</dbReference>
<keyword evidence="3" id="KW-0285">Flavoprotein</keyword>
<dbReference type="Gene3D" id="2.40.110.10">
    <property type="entry name" value="Butyryl-CoA Dehydrogenase, subunit A, domain 2"/>
    <property type="match status" value="1"/>
</dbReference>
<dbReference type="PANTHER" id="PTHR43884">
    <property type="entry name" value="ACYL-COA DEHYDROGENASE"/>
    <property type="match status" value="1"/>
</dbReference>
<feature type="domain" description="Acyl-CoA dehydrogenase/oxidase N-terminal" evidence="6">
    <location>
        <begin position="13"/>
        <end position="120"/>
    </location>
</feature>
<evidence type="ECO:0000259" key="5">
    <source>
        <dbReference type="Pfam" id="PF00441"/>
    </source>
</evidence>
<reference evidence="7 8" key="1">
    <citation type="submission" date="2020-08" db="EMBL/GenBank/DDBJ databases">
        <title>Sequencing the genomes of 1000 actinobacteria strains.</title>
        <authorList>
            <person name="Klenk H.-P."/>
        </authorList>
    </citation>
    <scope>NUCLEOTIDE SEQUENCE [LARGE SCALE GENOMIC DNA]</scope>
    <source>
        <strain evidence="7 8">DSM 105784</strain>
    </source>
</reference>
<dbReference type="Pfam" id="PF00441">
    <property type="entry name" value="Acyl-CoA_dh_1"/>
    <property type="match status" value="1"/>
</dbReference>
<dbReference type="InterPro" id="IPR046373">
    <property type="entry name" value="Acyl-CoA_Oxase/DH_mid-dom_sf"/>
</dbReference>